<accession>A0A5S3V2B4</accession>
<dbReference type="RefSeq" id="WP_138593227.1">
    <property type="nucleotide sequence ID" value="NZ_PNBX01000098.1"/>
</dbReference>
<dbReference type="EMBL" id="PNBX01000098">
    <property type="protein sequence ID" value="TMO64872.1"/>
    <property type="molecule type" value="Genomic_DNA"/>
</dbReference>
<dbReference type="Proteomes" id="UP000307217">
    <property type="component" value="Unassembled WGS sequence"/>
</dbReference>
<protein>
    <submittedName>
        <fullName evidence="1">Uncharacterized protein</fullName>
    </submittedName>
</protein>
<evidence type="ECO:0000313" key="1">
    <source>
        <dbReference type="EMBL" id="TMO64872.1"/>
    </source>
</evidence>
<reference evidence="2" key="2">
    <citation type="submission" date="2019-06" db="EMBL/GenBank/DDBJ databases">
        <title>Co-occurence of chitin degradation, pigmentation and bioactivity in marine Pseudoalteromonas.</title>
        <authorList>
            <person name="Sonnenschein E.C."/>
            <person name="Bech P.K."/>
        </authorList>
    </citation>
    <scope>NUCLEOTIDE SEQUENCE [LARGE SCALE GENOMIC DNA]</scope>
    <source>
        <strain evidence="2">S3790</strain>
    </source>
</reference>
<dbReference type="AlphaFoldDB" id="A0A5S3V2B4"/>
<sequence length="81" mass="9185">MNISLATVLKKDLIKTDPSVELFAYSGRCMYGKRTIALSGNFSVSCIWKLIIKNRNEIEGFIKLEDIDIKHDKFGLGTIVY</sequence>
<dbReference type="OrthoDB" id="9921117at2"/>
<reference evidence="1 2" key="1">
    <citation type="submission" date="2018-01" db="EMBL/GenBank/DDBJ databases">
        <authorList>
            <person name="Paulsen S."/>
            <person name="Gram L.K."/>
        </authorList>
    </citation>
    <scope>NUCLEOTIDE SEQUENCE [LARGE SCALE GENOMIC DNA]</scope>
    <source>
        <strain evidence="1 2">S3790</strain>
    </source>
</reference>
<comment type="caution">
    <text evidence="1">The sequence shown here is derived from an EMBL/GenBank/DDBJ whole genome shotgun (WGS) entry which is preliminary data.</text>
</comment>
<proteinExistence type="predicted"/>
<evidence type="ECO:0000313" key="2">
    <source>
        <dbReference type="Proteomes" id="UP000307217"/>
    </source>
</evidence>
<organism evidence="1 2">
    <name type="scientific">Pseudoalteromonas aurantia</name>
    <dbReference type="NCBI Taxonomy" id="43654"/>
    <lineage>
        <taxon>Bacteria</taxon>
        <taxon>Pseudomonadati</taxon>
        <taxon>Pseudomonadota</taxon>
        <taxon>Gammaproteobacteria</taxon>
        <taxon>Alteromonadales</taxon>
        <taxon>Pseudoalteromonadaceae</taxon>
        <taxon>Pseudoalteromonas</taxon>
    </lineage>
</organism>
<gene>
    <name evidence="1" type="ORF">CWC19_18135</name>
</gene>
<name>A0A5S3V2B4_9GAMM</name>